<dbReference type="GO" id="GO:0046872">
    <property type="term" value="F:metal ion binding"/>
    <property type="evidence" value="ECO:0007669"/>
    <property type="project" value="UniProtKB-KW"/>
</dbReference>
<feature type="domain" description="Homeobox" evidence="14">
    <location>
        <begin position="173"/>
        <end position="201"/>
    </location>
</feature>
<keyword evidence="5 10" id="KW-0440">LIM domain</keyword>
<evidence type="ECO:0000256" key="3">
    <source>
        <dbReference type="ARBA" id="ARBA00022737"/>
    </source>
</evidence>
<evidence type="ECO:0000256" key="9">
    <source>
        <dbReference type="PROSITE-ProRule" id="PRU00108"/>
    </source>
</evidence>
<dbReference type="PANTHER" id="PTHR24208">
    <property type="entry name" value="LIM/HOMEOBOX PROTEIN LHX"/>
    <property type="match status" value="1"/>
</dbReference>
<evidence type="ECO:0000256" key="5">
    <source>
        <dbReference type="ARBA" id="ARBA00023038"/>
    </source>
</evidence>
<evidence type="ECO:0000256" key="1">
    <source>
        <dbReference type="ARBA" id="ARBA00004123"/>
    </source>
</evidence>
<feature type="DNA-binding region" description="Homeobox" evidence="9">
    <location>
        <begin position="175"/>
        <end position="202"/>
    </location>
</feature>
<keyword evidence="4 10" id="KW-0862">Zinc</keyword>
<dbReference type="Ensembl" id="ENSOSIT00000032906.1">
    <property type="protein sequence ID" value="ENSOSIP00000031219.1"/>
    <property type="gene ID" value="ENSOSIG00000015841.1"/>
</dbReference>
<feature type="domain" description="LIM zinc-binding" evidence="13">
    <location>
        <begin position="17"/>
        <end position="75"/>
    </location>
</feature>
<evidence type="ECO:0000256" key="6">
    <source>
        <dbReference type="ARBA" id="ARBA00023125"/>
    </source>
</evidence>
<evidence type="ECO:0000313" key="15">
    <source>
        <dbReference type="Ensembl" id="ENSOSIP00000031219.1"/>
    </source>
</evidence>
<feature type="region of interest" description="Disordered" evidence="12">
    <location>
        <begin position="236"/>
        <end position="258"/>
    </location>
</feature>
<dbReference type="GO" id="GO:0000977">
    <property type="term" value="F:RNA polymerase II transcription regulatory region sequence-specific DNA binding"/>
    <property type="evidence" value="ECO:0007669"/>
    <property type="project" value="TreeGrafter"/>
</dbReference>
<keyword evidence="6 9" id="KW-0238">DNA-binding</keyword>
<dbReference type="GeneTree" id="ENSGT00940000166054"/>
<protein>
    <submittedName>
        <fullName evidence="15">LIM homeobox transcription factor 1, alpha</fullName>
    </submittedName>
</protein>
<dbReference type="FunFam" id="2.10.110.10:FF:000006">
    <property type="entry name" value="LIM homeobox transcription factor 1-beta"/>
    <property type="match status" value="1"/>
</dbReference>
<dbReference type="AlphaFoldDB" id="A0A8C8DUG9"/>
<accession>A0A8C8DUG9</accession>
<evidence type="ECO:0000313" key="16">
    <source>
        <dbReference type="Proteomes" id="UP000694383"/>
    </source>
</evidence>
<reference evidence="15" key="1">
    <citation type="submission" date="2025-08" db="UniProtKB">
        <authorList>
            <consortium name="Ensembl"/>
        </authorList>
    </citation>
    <scope>IDENTIFICATION</scope>
</reference>
<evidence type="ECO:0000256" key="4">
    <source>
        <dbReference type="ARBA" id="ARBA00022833"/>
    </source>
</evidence>
<keyword evidence="8 9" id="KW-0539">Nucleus</keyword>
<dbReference type="Gene3D" id="2.10.110.10">
    <property type="entry name" value="Cysteine Rich Protein"/>
    <property type="match status" value="2"/>
</dbReference>
<evidence type="ECO:0000259" key="14">
    <source>
        <dbReference type="PROSITE" id="PS50071"/>
    </source>
</evidence>
<dbReference type="Proteomes" id="UP000694383">
    <property type="component" value="Unplaced"/>
</dbReference>
<dbReference type="SMART" id="SM00132">
    <property type="entry name" value="LIM"/>
    <property type="match status" value="2"/>
</dbReference>
<dbReference type="GO" id="GO:0005634">
    <property type="term" value="C:nucleus"/>
    <property type="evidence" value="ECO:0007669"/>
    <property type="project" value="UniProtKB-SubCell"/>
</dbReference>
<dbReference type="PROSITE" id="PS00027">
    <property type="entry name" value="HOMEOBOX_1"/>
    <property type="match status" value="1"/>
</dbReference>
<keyword evidence="16" id="KW-1185">Reference proteome</keyword>
<dbReference type="SUPFAM" id="SSF57716">
    <property type="entry name" value="Glucocorticoid receptor-like (DNA-binding domain)"/>
    <property type="match status" value="2"/>
</dbReference>
<evidence type="ECO:0000256" key="7">
    <source>
        <dbReference type="ARBA" id="ARBA00023155"/>
    </source>
</evidence>
<dbReference type="Gene3D" id="1.10.10.60">
    <property type="entry name" value="Homeodomain-like"/>
    <property type="match status" value="1"/>
</dbReference>
<sequence>MMLGPMGERIHNAHHWVVCVGCQRRITDRFLLRVANGLWHERCVRCAACGDALRNSCFLRERKLYCKRDYSSLFAVHCGGCAEAISPSELVMRAGAAVFHLSCFTCSVCSHHLKTGDRCILKDGRLLCAREDYHQLQASPPSSDIGTVCGSFDGPVTPAVAVSSCCSGANPVRETLAAETGLSVRVVQVWFQNQRAKVKHSTRTHIKRVECSFTPQLQQMVLTTLEQQDWDADPFRQGLTPPQMPGDHMHPYGKRPQSRPTGMLCLVSTVLVDSLERDENL</sequence>
<dbReference type="SUPFAM" id="SSF46689">
    <property type="entry name" value="Homeodomain-like"/>
    <property type="match status" value="1"/>
</dbReference>
<dbReference type="PROSITE" id="PS50023">
    <property type="entry name" value="LIM_DOMAIN_2"/>
    <property type="match status" value="2"/>
</dbReference>
<dbReference type="SMART" id="SM00389">
    <property type="entry name" value="HOX"/>
    <property type="match status" value="1"/>
</dbReference>
<organism evidence="15 16">
    <name type="scientific">Oryzias sinensis</name>
    <name type="common">Chinese medaka</name>
    <dbReference type="NCBI Taxonomy" id="183150"/>
    <lineage>
        <taxon>Eukaryota</taxon>
        <taxon>Metazoa</taxon>
        <taxon>Chordata</taxon>
        <taxon>Craniata</taxon>
        <taxon>Vertebrata</taxon>
        <taxon>Euteleostomi</taxon>
        <taxon>Actinopterygii</taxon>
        <taxon>Neopterygii</taxon>
        <taxon>Teleostei</taxon>
        <taxon>Neoteleostei</taxon>
        <taxon>Acanthomorphata</taxon>
        <taxon>Ovalentaria</taxon>
        <taxon>Atherinomorphae</taxon>
        <taxon>Beloniformes</taxon>
        <taxon>Adrianichthyidae</taxon>
        <taxon>Oryziinae</taxon>
        <taxon>Oryzias</taxon>
    </lineage>
</organism>
<evidence type="ECO:0000256" key="2">
    <source>
        <dbReference type="ARBA" id="ARBA00022723"/>
    </source>
</evidence>
<name>A0A8C8DUG9_9TELE</name>
<dbReference type="GO" id="GO:0030182">
    <property type="term" value="P:neuron differentiation"/>
    <property type="evidence" value="ECO:0007669"/>
    <property type="project" value="TreeGrafter"/>
</dbReference>
<dbReference type="InterPro" id="IPR009057">
    <property type="entry name" value="Homeodomain-like_sf"/>
</dbReference>
<dbReference type="InterPro" id="IPR050453">
    <property type="entry name" value="LIM_Homeobox_TF"/>
</dbReference>
<keyword evidence="2 10" id="KW-0479">Metal-binding</keyword>
<evidence type="ECO:0000256" key="8">
    <source>
        <dbReference type="ARBA" id="ARBA00023242"/>
    </source>
</evidence>
<feature type="domain" description="LIM zinc-binding" evidence="13">
    <location>
        <begin position="76"/>
        <end position="139"/>
    </location>
</feature>
<dbReference type="PANTHER" id="PTHR24208:SF88">
    <property type="entry name" value="LIM HOMEOBOX TRANSCRIPTION FACTOR 1-ALPHA"/>
    <property type="match status" value="1"/>
</dbReference>
<dbReference type="CDD" id="cd00086">
    <property type="entry name" value="homeodomain"/>
    <property type="match status" value="1"/>
</dbReference>
<dbReference type="PROSITE" id="PS00478">
    <property type="entry name" value="LIM_DOMAIN_1"/>
    <property type="match status" value="2"/>
</dbReference>
<evidence type="ECO:0000256" key="10">
    <source>
        <dbReference type="PROSITE-ProRule" id="PRU00125"/>
    </source>
</evidence>
<dbReference type="GO" id="GO:0000981">
    <property type="term" value="F:DNA-binding transcription factor activity, RNA polymerase II-specific"/>
    <property type="evidence" value="ECO:0007669"/>
    <property type="project" value="InterPro"/>
</dbReference>
<evidence type="ECO:0000256" key="12">
    <source>
        <dbReference type="SAM" id="MobiDB-lite"/>
    </source>
</evidence>
<dbReference type="Pfam" id="PF00046">
    <property type="entry name" value="Homeodomain"/>
    <property type="match status" value="1"/>
</dbReference>
<comment type="subcellular location">
    <subcellularLocation>
        <location evidence="1 9 11">Nucleus</location>
    </subcellularLocation>
</comment>
<evidence type="ECO:0000256" key="11">
    <source>
        <dbReference type="RuleBase" id="RU000682"/>
    </source>
</evidence>
<keyword evidence="7 9" id="KW-0371">Homeobox</keyword>
<dbReference type="Pfam" id="PF00412">
    <property type="entry name" value="LIM"/>
    <property type="match status" value="2"/>
</dbReference>
<dbReference type="InterPro" id="IPR017970">
    <property type="entry name" value="Homeobox_CS"/>
</dbReference>
<proteinExistence type="predicted"/>
<dbReference type="InterPro" id="IPR001356">
    <property type="entry name" value="HD"/>
</dbReference>
<dbReference type="InterPro" id="IPR001781">
    <property type="entry name" value="Znf_LIM"/>
</dbReference>
<dbReference type="PROSITE" id="PS50071">
    <property type="entry name" value="HOMEOBOX_2"/>
    <property type="match status" value="1"/>
</dbReference>
<reference evidence="15" key="2">
    <citation type="submission" date="2025-09" db="UniProtKB">
        <authorList>
            <consortium name="Ensembl"/>
        </authorList>
    </citation>
    <scope>IDENTIFICATION</scope>
</reference>
<evidence type="ECO:0000259" key="13">
    <source>
        <dbReference type="PROSITE" id="PS50023"/>
    </source>
</evidence>
<keyword evidence="3" id="KW-0677">Repeat</keyword>